<keyword evidence="2" id="KW-1185">Reference proteome</keyword>
<gene>
    <name evidence="1" type="ORF">DAT39_006977</name>
</gene>
<evidence type="ECO:0000313" key="1">
    <source>
        <dbReference type="EMBL" id="KAF5903338.1"/>
    </source>
</evidence>
<evidence type="ECO:0000313" key="2">
    <source>
        <dbReference type="Proteomes" id="UP000727407"/>
    </source>
</evidence>
<comment type="caution">
    <text evidence="1">The sequence shown here is derived from an EMBL/GenBank/DDBJ whole genome shotgun (WGS) entry which is preliminary data.</text>
</comment>
<sequence>MAESTQITLTQRVGRNLHRTVRERSHKVAKNKKRPKVQMVQSQRCAQARREFLKAAANQLLGASPTPNAAQSRNPPLETCSLRLTGSLLSLTGVFSLSVRVVERVRAPGHMCTISTQQ</sequence>
<dbReference type="EMBL" id="QNUK01000075">
    <property type="protein sequence ID" value="KAF5903338.1"/>
    <property type="molecule type" value="Genomic_DNA"/>
</dbReference>
<organism evidence="1 2">
    <name type="scientific">Clarias magur</name>
    <name type="common">Asian catfish</name>
    <name type="synonym">Macropteronotus magur</name>
    <dbReference type="NCBI Taxonomy" id="1594786"/>
    <lineage>
        <taxon>Eukaryota</taxon>
        <taxon>Metazoa</taxon>
        <taxon>Chordata</taxon>
        <taxon>Craniata</taxon>
        <taxon>Vertebrata</taxon>
        <taxon>Euteleostomi</taxon>
        <taxon>Actinopterygii</taxon>
        <taxon>Neopterygii</taxon>
        <taxon>Teleostei</taxon>
        <taxon>Ostariophysi</taxon>
        <taxon>Siluriformes</taxon>
        <taxon>Clariidae</taxon>
        <taxon>Clarias</taxon>
    </lineage>
</organism>
<proteinExistence type="predicted"/>
<protein>
    <submittedName>
        <fullName evidence="1">Uncharacterized protein</fullName>
    </submittedName>
</protein>
<dbReference type="Proteomes" id="UP000727407">
    <property type="component" value="Unassembled WGS sequence"/>
</dbReference>
<name>A0A8J4UA00_CLAMG</name>
<accession>A0A8J4UA00</accession>
<dbReference type="AlphaFoldDB" id="A0A8J4UA00"/>
<reference evidence="1" key="1">
    <citation type="submission" date="2020-07" db="EMBL/GenBank/DDBJ databases">
        <title>Clarias magur genome sequencing, assembly and annotation.</title>
        <authorList>
            <person name="Kushwaha B."/>
            <person name="Kumar R."/>
            <person name="Das P."/>
            <person name="Joshi C.G."/>
            <person name="Kumar D."/>
            <person name="Nagpure N.S."/>
            <person name="Pandey M."/>
            <person name="Agarwal S."/>
            <person name="Srivastava S."/>
            <person name="Singh M."/>
            <person name="Sahoo L."/>
            <person name="Jayasankar P."/>
            <person name="Meher P.K."/>
            <person name="Koringa P.G."/>
            <person name="Iquebal M.A."/>
            <person name="Das S.P."/>
            <person name="Bit A."/>
            <person name="Patnaik S."/>
            <person name="Patel N."/>
            <person name="Shah T.M."/>
            <person name="Hinsu A."/>
            <person name="Jena J.K."/>
        </authorList>
    </citation>
    <scope>NUCLEOTIDE SEQUENCE</scope>
    <source>
        <strain evidence="1">CIFAMagur01</strain>
        <tissue evidence="1">Testis</tissue>
    </source>
</reference>